<reference evidence="4" key="1">
    <citation type="submission" date="2022-12" db="EMBL/GenBank/DDBJ databases">
        <authorList>
            <person name="Wang J."/>
        </authorList>
    </citation>
    <scope>NUCLEOTIDE SEQUENCE</scope>
    <source>
        <strain evidence="4">HY-42-06</strain>
    </source>
</reference>
<sequence length="392" mass="43997">MFNEERRFEKPIRWGMVGGGRGSQIGYIHRSAAARDNLFQLVAGAFDINPERCVDFGENIGVNPERCYSDYKVMFEEEAKREDGIQAVSIATPNKFHYEMCKAALEAGLHVICEKPLCFTVKEAEELKALAESKNRVIGVTYGYTGYQMVHQARKMIENGDLGEIRIINMQFAHGWHSEEVEANDPGTKWRVSPEVSGPTYVLGDIGTHAFYLAEVMVPNLKIKELMCTRQSFIKSRSPLEDNAFVLMNFEGGAVGNLWASAVNAGGIHEQKIRVVGSKASIEWWDEHPNQLKYEVQGEPKRILDRGHGYLYNEDPAVSADRIGCGHGEGLFESWSNLYHRFALAMDATDRGDKETVDNLWFPGVDAGIEGVRLLENCVESADNGCKWVTYK</sequence>
<dbReference type="SUPFAM" id="SSF51735">
    <property type="entry name" value="NAD(P)-binding Rossmann-fold domains"/>
    <property type="match status" value="1"/>
</dbReference>
<gene>
    <name evidence="4" type="ORF">OXH55_10890</name>
</gene>
<dbReference type="PANTHER" id="PTHR43708">
    <property type="entry name" value="CONSERVED EXPRESSED OXIDOREDUCTASE (EUROFUNG)"/>
    <property type="match status" value="1"/>
</dbReference>
<dbReference type="SUPFAM" id="SSF55347">
    <property type="entry name" value="Glyceraldehyde-3-phosphate dehydrogenase-like, C-terminal domain"/>
    <property type="match status" value="1"/>
</dbReference>
<dbReference type="PANTHER" id="PTHR43708:SF3">
    <property type="entry name" value="OXIDOREDUCTASE"/>
    <property type="match status" value="1"/>
</dbReference>
<comment type="caution">
    <text evidence="4">The sequence shown here is derived from an EMBL/GenBank/DDBJ whole genome shotgun (WGS) entry which is preliminary data.</text>
</comment>
<proteinExistence type="inferred from homology"/>
<evidence type="ECO:0000313" key="5">
    <source>
        <dbReference type="Proteomes" id="UP001079657"/>
    </source>
</evidence>
<evidence type="ECO:0000259" key="2">
    <source>
        <dbReference type="Pfam" id="PF01408"/>
    </source>
</evidence>
<dbReference type="Pfam" id="PF01408">
    <property type="entry name" value="GFO_IDH_MocA"/>
    <property type="match status" value="1"/>
</dbReference>
<dbReference type="InterPro" id="IPR036291">
    <property type="entry name" value="NAD(P)-bd_dom_sf"/>
</dbReference>
<name>A0ABT4CQ15_9CLOT</name>
<dbReference type="InterPro" id="IPR051317">
    <property type="entry name" value="Gfo/Idh/MocA_oxidoreduct"/>
</dbReference>
<dbReference type="Gene3D" id="3.30.360.10">
    <property type="entry name" value="Dihydrodipicolinate Reductase, domain 2"/>
    <property type="match status" value="1"/>
</dbReference>
<evidence type="ECO:0000259" key="3">
    <source>
        <dbReference type="Pfam" id="PF02894"/>
    </source>
</evidence>
<evidence type="ECO:0000313" key="4">
    <source>
        <dbReference type="EMBL" id="MCY6371140.1"/>
    </source>
</evidence>
<dbReference type="Pfam" id="PF02894">
    <property type="entry name" value="GFO_IDH_MocA_C"/>
    <property type="match status" value="1"/>
</dbReference>
<evidence type="ECO:0000256" key="1">
    <source>
        <dbReference type="ARBA" id="ARBA00010928"/>
    </source>
</evidence>
<dbReference type="EMBL" id="JAPQES010000003">
    <property type="protein sequence ID" value="MCY6371140.1"/>
    <property type="molecule type" value="Genomic_DNA"/>
</dbReference>
<dbReference type="RefSeq" id="WP_268049996.1">
    <property type="nucleotide sequence ID" value="NZ_JAPQES010000003.1"/>
</dbReference>
<feature type="domain" description="Gfo/Idh/MocA-like oxidoreductase N-terminal" evidence="2">
    <location>
        <begin position="12"/>
        <end position="142"/>
    </location>
</feature>
<dbReference type="InterPro" id="IPR000683">
    <property type="entry name" value="Gfo/Idh/MocA-like_OxRdtase_N"/>
</dbReference>
<protein>
    <submittedName>
        <fullName evidence="4">Gfo/Idh/MocA family oxidoreductase</fullName>
    </submittedName>
</protein>
<dbReference type="Proteomes" id="UP001079657">
    <property type="component" value="Unassembled WGS sequence"/>
</dbReference>
<dbReference type="Gene3D" id="3.40.50.720">
    <property type="entry name" value="NAD(P)-binding Rossmann-like Domain"/>
    <property type="match status" value="1"/>
</dbReference>
<accession>A0ABT4CQ15</accession>
<comment type="similarity">
    <text evidence="1">Belongs to the Gfo/Idh/MocA family.</text>
</comment>
<feature type="domain" description="Gfo/Idh/MocA-like oxidoreductase C-terminal" evidence="3">
    <location>
        <begin position="154"/>
        <end position="389"/>
    </location>
</feature>
<keyword evidence="5" id="KW-1185">Reference proteome</keyword>
<organism evidence="4 5">
    <name type="scientific">Clostridium ganghwense</name>
    <dbReference type="NCBI Taxonomy" id="312089"/>
    <lineage>
        <taxon>Bacteria</taxon>
        <taxon>Bacillati</taxon>
        <taxon>Bacillota</taxon>
        <taxon>Clostridia</taxon>
        <taxon>Eubacteriales</taxon>
        <taxon>Clostridiaceae</taxon>
        <taxon>Clostridium</taxon>
    </lineage>
</organism>
<dbReference type="InterPro" id="IPR004104">
    <property type="entry name" value="Gfo/Idh/MocA-like_OxRdtase_C"/>
</dbReference>